<dbReference type="GO" id="GO:0003700">
    <property type="term" value="F:DNA-binding transcription factor activity"/>
    <property type="evidence" value="ECO:0007669"/>
    <property type="project" value="InterPro"/>
</dbReference>
<reference evidence="7" key="1">
    <citation type="submission" date="2016-10" db="EMBL/GenBank/DDBJ databases">
        <authorList>
            <person name="Varghese N."/>
            <person name="Submissions S."/>
        </authorList>
    </citation>
    <scope>NUCLEOTIDE SEQUENCE [LARGE SCALE GENOMIC DNA]</scope>
    <source>
        <strain evidence="7">DSM 26921</strain>
    </source>
</reference>
<dbReference type="FunFam" id="1.10.10.10:FF:000001">
    <property type="entry name" value="LysR family transcriptional regulator"/>
    <property type="match status" value="1"/>
</dbReference>
<accession>A0A1I6GKB2</accession>
<keyword evidence="2" id="KW-0805">Transcription regulation</keyword>
<evidence type="ECO:0000313" key="6">
    <source>
        <dbReference type="EMBL" id="SFR42579.1"/>
    </source>
</evidence>
<name>A0A1I6GKB2_9RHOB</name>
<gene>
    <name evidence="6" type="ORF">SAMN04488002_1607</name>
</gene>
<keyword evidence="4" id="KW-0804">Transcription</keyword>
<dbReference type="Proteomes" id="UP000199658">
    <property type="component" value="Unassembled WGS sequence"/>
</dbReference>
<dbReference type="SUPFAM" id="SSF53850">
    <property type="entry name" value="Periplasmic binding protein-like II"/>
    <property type="match status" value="1"/>
</dbReference>
<dbReference type="Pfam" id="PF00126">
    <property type="entry name" value="HTH_1"/>
    <property type="match status" value="1"/>
</dbReference>
<dbReference type="InterPro" id="IPR000847">
    <property type="entry name" value="LysR_HTH_N"/>
</dbReference>
<dbReference type="InterPro" id="IPR050950">
    <property type="entry name" value="HTH-type_LysR_regulators"/>
</dbReference>
<proteinExistence type="inferred from homology"/>
<dbReference type="OrthoDB" id="9811588at2"/>
<evidence type="ECO:0000256" key="4">
    <source>
        <dbReference type="ARBA" id="ARBA00023163"/>
    </source>
</evidence>
<dbReference type="AlphaFoldDB" id="A0A1I6GKB2"/>
<organism evidence="6 7">
    <name type="scientific">Litoreibacter janthinus</name>
    <dbReference type="NCBI Taxonomy" id="670154"/>
    <lineage>
        <taxon>Bacteria</taxon>
        <taxon>Pseudomonadati</taxon>
        <taxon>Pseudomonadota</taxon>
        <taxon>Alphaproteobacteria</taxon>
        <taxon>Rhodobacterales</taxon>
        <taxon>Roseobacteraceae</taxon>
        <taxon>Litoreibacter</taxon>
    </lineage>
</organism>
<dbReference type="STRING" id="670154.SAMN04488002_1607"/>
<dbReference type="Gene3D" id="1.10.10.10">
    <property type="entry name" value="Winged helix-like DNA-binding domain superfamily/Winged helix DNA-binding domain"/>
    <property type="match status" value="1"/>
</dbReference>
<evidence type="ECO:0000256" key="2">
    <source>
        <dbReference type="ARBA" id="ARBA00023015"/>
    </source>
</evidence>
<protein>
    <submittedName>
        <fullName evidence="6">Transcriptional regulator, LysR family</fullName>
    </submittedName>
</protein>
<dbReference type="Pfam" id="PF03466">
    <property type="entry name" value="LysR_substrate"/>
    <property type="match status" value="1"/>
</dbReference>
<keyword evidence="3" id="KW-0238">DNA-binding</keyword>
<comment type="similarity">
    <text evidence="1">Belongs to the LysR transcriptional regulatory family.</text>
</comment>
<dbReference type="InterPro" id="IPR036390">
    <property type="entry name" value="WH_DNA-bd_sf"/>
</dbReference>
<evidence type="ECO:0000259" key="5">
    <source>
        <dbReference type="PROSITE" id="PS50931"/>
    </source>
</evidence>
<dbReference type="PROSITE" id="PS50931">
    <property type="entry name" value="HTH_LYSR"/>
    <property type="match status" value="1"/>
</dbReference>
<dbReference type="InterPro" id="IPR005119">
    <property type="entry name" value="LysR_subst-bd"/>
</dbReference>
<dbReference type="EMBL" id="FOYO01000001">
    <property type="protein sequence ID" value="SFR42579.1"/>
    <property type="molecule type" value="Genomic_DNA"/>
</dbReference>
<evidence type="ECO:0000313" key="7">
    <source>
        <dbReference type="Proteomes" id="UP000199658"/>
    </source>
</evidence>
<dbReference type="PANTHER" id="PTHR30419">
    <property type="entry name" value="HTH-TYPE TRANSCRIPTIONAL REGULATOR YBHD"/>
    <property type="match status" value="1"/>
</dbReference>
<dbReference type="GO" id="GO:0005829">
    <property type="term" value="C:cytosol"/>
    <property type="evidence" value="ECO:0007669"/>
    <property type="project" value="TreeGrafter"/>
</dbReference>
<feature type="domain" description="HTH lysR-type" evidence="5">
    <location>
        <begin position="1"/>
        <end position="58"/>
    </location>
</feature>
<evidence type="ECO:0000256" key="3">
    <source>
        <dbReference type="ARBA" id="ARBA00023125"/>
    </source>
</evidence>
<dbReference type="RefSeq" id="WP_090214847.1">
    <property type="nucleotide sequence ID" value="NZ_FOYO01000001.1"/>
</dbReference>
<dbReference type="GO" id="GO:0003677">
    <property type="term" value="F:DNA binding"/>
    <property type="evidence" value="ECO:0007669"/>
    <property type="project" value="UniProtKB-KW"/>
</dbReference>
<keyword evidence="7" id="KW-1185">Reference proteome</keyword>
<dbReference type="InterPro" id="IPR036388">
    <property type="entry name" value="WH-like_DNA-bd_sf"/>
</dbReference>
<sequence length="302" mass="33075">MSIRMLRTLIAVEENGTFSAAGEAVFVTHAAVSQQMKALEEEWAVTLFDRTKRTPELTPVGRAVVTKAREIVAAYDNLLPSVMGDDGLRGNLALGSVPTGLASLIPFAITSIKKRFPDLHIGVTPSHTKELLIDLERGAIDAAVITKPHVIPRNMRWAPISMEPMELLTSINVASDDPFEILATHPYIRFTRKALLSDFIDNWLQMKGIAVKDTMELENLEIISSMVHADLGVSIVPRRSVQPPNPLPLKHIPLGDDAPVRELGLMSLANTVKLRVLQEVEAELLNAVAVGRFDPFPQATSS</sequence>
<dbReference type="SUPFAM" id="SSF46785">
    <property type="entry name" value="Winged helix' DNA-binding domain"/>
    <property type="match status" value="1"/>
</dbReference>
<dbReference type="Gene3D" id="3.40.190.10">
    <property type="entry name" value="Periplasmic binding protein-like II"/>
    <property type="match status" value="2"/>
</dbReference>
<evidence type="ECO:0000256" key="1">
    <source>
        <dbReference type="ARBA" id="ARBA00009437"/>
    </source>
</evidence>